<accession>A0A6V8L8G7</accession>
<sequence length="75" mass="8246">MGRARTRMYPTQPATGSRSTHRAGDVIDGRADLRRDRGEQLPLGGQLLDTVTKVKGDDRITSALDMDLIPLTTRP</sequence>
<reference evidence="2 3" key="2">
    <citation type="submission" date="2020-03" db="EMBL/GenBank/DDBJ databases">
        <authorList>
            <person name="Ichikawa N."/>
            <person name="Kimura A."/>
            <person name="Kitahashi Y."/>
            <person name="Uohara A."/>
        </authorList>
    </citation>
    <scope>NUCLEOTIDE SEQUENCE [LARGE SCALE GENOMIC DNA]</scope>
    <source>
        <strain evidence="2 3">NBRC 108638</strain>
    </source>
</reference>
<feature type="region of interest" description="Disordered" evidence="1">
    <location>
        <begin position="1"/>
        <end position="23"/>
    </location>
</feature>
<dbReference type="Proteomes" id="UP000482960">
    <property type="component" value="Unassembled WGS sequence"/>
</dbReference>
<dbReference type="AlphaFoldDB" id="A0A6V8L8G7"/>
<reference evidence="2 3" key="1">
    <citation type="submission" date="2020-03" db="EMBL/GenBank/DDBJ databases">
        <title>Whole genome shotgun sequence of Phytohabitans rumicis NBRC 108638.</title>
        <authorList>
            <person name="Komaki H."/>
            <person name="Tamura T."/>
        </authorList>
    </citation>
    <scope>NUCLEOTIDE SEQUENCE [LARGE SCALE GENOMIC DNA]</scope>
    <source>
        <strain evidence="2 3">NBRC 108638</strain>
    </source>
</reference>
<evidence type="ECO:0000313" key="3">
    <source>
        <dbReference type="Proteomes" id="UP000482960"/>
    </source>
</evidence>
<dbReference type="EMBL" id="BLPG01000001">
    <property type="protein sequence ID" value="GFJ90406.1"/>
    <property type="molecule type" value="Genomic_DNA"/>
</dbReference>
<organism evidence="2 3">
    <name type="scientific">Phytohabitans rumicis</name>
    <dbReference type="NCBI Taxonomy" id="1076125"/>
    <lineage>
        <taxon>Bacteria</taxon>
        <taxon>Bacillati</taxon>
        <taxon>Actinomycetota</taxon>
        <taxon>Actinomycetes</taxon>
        <taxon>Micromonosporales</taxon>
        <taxon>Micromonosporaceae</taxon>
    </lineage>
</organism>
<evidence type="ECO:0000313" key="2">
    <source>
        <dbReference type="EMBL" id="GFJ90406.1"/>
    </source>
</evidence>
<gene>
    <name evidence="2" type="ORF">Prum_040480</name>
</gene>
<proteinExistence type="predicted"/>
<protein>
    <submittedName>
        <fullName evidence="2">Uncharacterized protein</fullName>
    </submittedName>
</protein>
<evidence type="ECO:0000256" key="1">
    <source>
        <dbReference type="SAM" id="MobiDB-lite"/>
    </source>
</evidence>
<keyword evidence="3" id="KW-1185">Reference proteome</keyword>
<comment type="caution">
    <text evidence="2">The sequence shown here is derived from an EMBL/GenBank/DDBJ whole genome shotgun (WGS) entry which is preliminary data.</text>
</comment>
<name>A0A6V8L8G7_9ACTN</name>